<dbReference type="AlphaFoldDB" id="A0A183G6W2"/>
<accession>A0A3P8AE26</accession>
<dbReference type="OrthoDB" id="5858596at2759"/>
<name>A0A183G6W2_HELPZ</name>
<gene>
    <name evidence="1" type="ORF">HPBE_LOCUS17465</name>
</gene>
<proteinExistence type="predicted"/>
<keyword evidence="2" id="KW-1185">Reference proteome</keyword>
<protein>
    <submittedName>
        <fullName evidence="3">GLOBIN domain-containing protein</fullName>
    </submittedName>
</protein>
<dbReference type="GO" id="GO:0019825">
    <property type="term" value="F:oxygen binding"/>
    <property type="evidence" value="ECO:0007669"/>
    <property type="project" value="InterPro"/>
</dbReference>
<dbReference type="WBParaSite" id="HPBE_0001746601-mRNA-1">
    <property type="protein sequence ID" value="HPBE_0001746601-mRNA-1"/>
    <property type="gene ID" value="HPBE_0001746601"/>
</dbReference>
<reference evidence="3" key="2">
    <citation type="submission" date="2019-09" db="UniProtKB">
        <authorList>
            <consortium name="WormBaseParasite"/>
        </authorList>
    </citation>
    <scope>IDENTIFICATION</scope>
</reference>
<reference evidence="1 2" key="1">
    <citation type="submission" date="2018-11" db="EMBL/GenBank/DDBJ databases">
        <authorList>
            <consortium name="Pathogen Informatics"/>
        </authorList>
    </citation>
    <scope>NUCLEOTIDE SEQUENCE [LARGE SCALE GENOMIC DNA]</scope>
</reference>
<dbReference type="EMBL" id="UZAH01030031">
    <property type="protein sequence ID" value="VDP08951.1"/>
    <property type="molecule type" value="Genomic_DNA"/>
</dbReference>
<dbReference type="Proteomes" id="UP000050761">
    <property type="component" value="Unassembled WGS sequence"/>
</dbReference>
<evidence type="ECO:0000313" key="1">
    <source>
        <dbReference type="EMBL" id="VDP08951.1"/>
    </source>
</evidence>
<organism evidence="2 3">
    <name type="scientific">Heligmosomoides polygyrus</name>
    <name type="common">Parasitic roundworm</name>
    <dbReference type="NCBI Taxonomy" id="6339"/>
    <lineage>
        <taxon>Eukaryota</taxon>
        <taxon>Metazoa</taxon>
        <taxon>Ecdysozoa</taxon>
        <taxon>Nematoda</taxon>
        <taxon>Chromadorea</taxon>
        <taxon>Rhabditida</taxon>
        <taxon>Rhabditina</taxon>
        <taxon>Rhabditomorpha</taxon>
        <taxon>Strongyloidea</taxon>
        <taxon>Heligmosomidae</taxon>
        <taxon>Heligmosomoides</taxon>
    </lineage>
</organism>
<dbReference type="InterPro" id="IPR012292">
    <property type="entry name" value="Globin/Proto"/>
</dbReference>
<evidence type="ECO:0000313" key="2">
    <source>
        <dbReference type="Proteomes" id="UP000050761"/>
    </source>
</evidence>
<sequence>MCGAESRDVVPLEMSKKFKELLRKHFRKTLMEQRPDAFHRTMLLCIRSSPKLNEIIACQVYCFRDLTKWPKLNRMCQSQQAFYSRLIEDLRLDGIAVAEQAYKLGGIHYNYAQYGLKPHFLDLFTLHFENVLQRLKFPSDEEKQMFVAAFRQLNVYVTSIMNIAYSHCQQRALLTKKSR</sequence>
<dbReference type="GO" id="GO:0020037">
    <property type="term" value="F:heme binding"/>
    <property type="evidence" value="ECO:0007669"/>
    <property type="project" value="InterPro"/>
</dbReference>
<evidence type="ECO:0000313" key="3">
    <source>
        <dbReference type="WBParaSite" id="HPBE_0001746601-mRNA-1"/>
    </source>
</evidence>
<accession>A0A183G6W2</accession>
<dbReference type="Gene3D" id="1.10.490.10">
    <property type="entry name" value="Globins"/>
    <property type="match status" value="1"/>
</dbReference>